<evidence type="ECO:0000313" key="1">
    <source>
        <dbReference type="EMBL" id="PKI40387.1"/>
    </source>
</evidence>
<protein>
    <submittedName>
        <fullName evidence="1">Uncharacterized protein</fullName>
    </submittedName>
</protein>
<gene>
    <name evidence="1" type="ORF">CRG98_039233</name>
</gene>
<comment type="caution">
    <text evidence="1">The sequence shown here is derived from an EMBL/GenBank/DDBJ whole genome shotgun (WGS) entry which is preliminary data.</text>
</comment>
<proteinExistence type="predicted"/>
<reference evidence="1 2" key="1">
    <citation type="submission" date="2017-11" db="EMBL/GenBank/DDBJ databases">
        <title>De-novo sequencing of pomegranate (Punica granatum L.) genome.</title>
        <authorList>
            <person name="Akparov Z."/>
            <person name="Amiraslanov A."/>
            <person name="Hajiyeva S."/>
            <person name="Abbasov M."/>
            <person name="Kaur K."/>
            <person name="Hamwieh A."/>
            <person name="Solovyev V."/>
            <person name="Salamov A."/>
            <person name="Braich B."/>
            <person name="Kosarev P."/>
            <person name="Mahmoud A."/>
            <person name="Hajiyev E."/>
            <person name="Babayeva S."/>
            <person name="Izzatullayeva V."/>
            <person name="Mammadov A."/>
            <person name="Mammadov A."/>
            <person name="Sharifova S."/>
            <person name="Ojaghi J."/>
            <person name="Eynullazada K."/>
            <person name="Bayramov B."/>
            <person name="Abdulazimova A."/>
            <person name="Shahmuradov I."/>
        </authorList>
    </citation>
    <scope>NUCLEOTIDE SEQUENCE [LARGE SCALE GENOMIC DNA]</scope>
    <source>
        <strain evidence="2">cv. AG2017</strain>
        <tissue evidence="1">Leaf</tissue>
    </source>
</reference>
<organism evidence="1 2">
    <name type="scientific">Punica granatum</name>
    <name type="common">Pomegranate</name>
    <dbReference type="NCBI Taxonomy" id="22663"/>
    <lineage>
        <taxon>Eukaryota</taxon>
        <taxon>Viridiplantae</taxon>
        <taxon>Streptophyta</taxon>
        <taxon>Embryophyta</taxon>
        <taxon>Tracheophyta</taxon>
        <taxon>Spermatophyta</taxon>
        <taxon>Magnoliopsida</taxon>
        <taxon>eudicotyledons</taxon>
        <taxon>Gunneridae</taxon>
        <taxon>Pentapetalae</taxon>
        <taxon>rosids</taxon>
        <taxon>malvids</taxon>
        <taxon>Myrtales</taxon>
        <taxon>Lythraceae</taxon>
        <taxon>Punica</taxon>
    </lineage>
</organism>
<dbReference type="AlphaFoldDB" id="A0A2I0I8R7"/>
<keyword evidence="2" id="KW-1185">Reference proteome</keyword>
<dbReference type="Proteomes" id="UP000233551">
    <property type="component" value="Unassembled WGS sequence"/>
</dbReference>
<sequence length="84" mass="9027">MPQRSTVAHLKAKVKIPVPYSDVVWEGTVGHTPAPLCCARPDWPAGSGIILASQSPSRTWPSSSRIFPSLPVVFTSAIEETEAK</sequence>
<name>A0A2I0I8R7_PUNGR</name>
<dbReference type="EMBL" id="PGOL01003585">
    <property type="protein sequence ID" value="PKI40387.1"/>
    <property type="molecule type" value="Genomic_DNA"/>
</dbReference>
<accession>A0A2I0I8R7</accession>
<evidence type="ECO:0000313" key="2">
    <source>
        <dbReference type="Proteomes" id="UP000233551"/>
    </source>
</evidence>